<dbReference type="EMBL" id="CP050063">
    <property type="protein sequence ID" value="QIP15736.1"/>
    <property type="molecule type" value="Genomic_DNA"/>
</dbReference>
<keyword evidence="7" id="KW-0963">Cytoplasm</keyword>
<dbReference type="SUPFAM" id="SSF55681">
    <property type="entry name" value="Class II aaRS and biotin synthetases"/>
    <property type="match status" value="1"/>
</dbReference>
<dbReference type="CDD" id="cd00776">
    <property type="entry name" value="AsxRS_core"/>
    <property type="match status" value="1"/>
</dbReference>
<keyword evidence="6 7" id="KW-0030">Aminoacyl-tRNA synthetase</keyword>
<evidence type="ECO:0000256" key="7">
    <source>
        <dbReference type="HAMAP-Rule" id="MF_00534"/>
    </source>
</evidence>
<keyword evidence="3 7" id="KW-0547">Nucleotide-binding</keyword>
<comment type="similarity">
    <text evidence="1 7">Belongs to the class-II aminoacyl-tRNA synthetase family.</text>
</comment>
<dbReference type="InterPro" id="IPR006195">
    <property type="entry name" value="aa-tRNA-synth_II"/>
</dbReference>
<dbReference type="RefSeq" id="WP_167214558.1">
    <property type="nucleotide sequence ID" value="NZ_CP050063.1"/>
</dbReference>
<dbReference type="PANTHER" id="PTHR22594:SF34">
    <property type="entry name" value="ASPARAGINE--TRNA LIGASE, MITOCHONDRIAL-RELATED"/>
    <property type="match status" value="1"/>
</dbReference>
<evidence type="ECO:0000313" key="10">
    <source>
        <dbReference type="EMBL" id="QIP15736.1"/>
    </source>
</evidence>
<keyword evidence="11" id="KW-1185">Reference proteome</keyword>
<comment type="catalytic activity">
    <reaction evidence="7">
        <text>tRNA(Asn) + L-asparagine + ATP = L-asparaginyl-tRNA(Asn) + AMP + diphosphate + H(+)</text>
        <dbReference type="Rhea" id="RHEA:11180"/>
        <dbReference type="Rhea" id="RHEA-COMP:9659"/>
        <dbReference type="Rhea" id="RHEA-COMP:9674"/>
        <dbReference type="ChEBI" id="CHEBI:15378"/>
        <dbReference type="ChEBI" id="CHEBI:30616"/>
        <dbReference type="ChEBI" id="CHEBI:33019"/>
        <dbReference type="ChEBI" id="CHEBI:58048"/>
        <dbReference type="ChEBI" id="CHEBI:78442"/>
        <dbReference type="ChEBI" id="CHEBI:78515"/>
        <dbReference type="ChEBI" id="CHEBI:456215"/>
        <dbReference type="EC" id="6.1.1.22"/>
    </reaction>
</comment>
<dbReference type="PRINTS" id="PR01042">
    <property type="entry name" value="TRNASYNTHASP"/>
</dbReference>
<dbReference type="InterPro" id="IPR004365">
    <property type="entry name" value="NA-bd_OB_tRNA"/>
</dbReference>
<evidence type="ECO:0000259" key="9">
    <source>
        <dbReference type="PROSITE" id="PS50862"/>
    </source>
</evidence>
<comment type="subunit">
    <text evidence="7">Homodimer.</text>
</comment>
<evidence type="ECO:0000256" key="4">
    <source>
        <dbReference type="ARBA" id="ARBA00022840"/>
    </source>
</evidence>
<accession>A0A6G9ATT1</accession>
<reference evidence="10 11" key="1">
    <citation type="submission" date="2020-03" db="EMBL/GenBank/DDBJ databases">
        <authorList>
            <person name="Kim M.K."/>
        </authorList>
    </citation>
    <scope>NUCLEOTIDE SEQUENCE [LARGE SCALE GENOMIC DNA]</scope>
    <source>
        <strain evidence="10 11">BT328</strain>
    </source>
</reference>
<dbReference type="GO" id="GO:0003676">
    <property type="term" value="F:nucleic acid binding"/>
    <property type="evidence" value="ECO:0007669"/>
    <property type="project" value="InterPro"/>
</dbReference>
<dbReference type="PROSITE" id="PS50862">
    <property type="entry name" value="AA_TRNA_LIGASE_II"/>
    <property type="match status" value="1"/>
</dbReference>
<keyword evidence="5 7" id="KW-0648">Protein biosynthesis</keyword>
<dbReference type="GO" id="GO:0006421">
    <property type="term" value="P:asparaginyl-tRNA aminoacylation"/>
    <property type="evidence" value="ECO:0007669"/>
    <property type="project" value="UniProtKB-UniRule"/>
</dbReference>
<dbReference type="Gene3D" id="3.30.930.10">
    <property type="entry name" value="Bira Bifunctional Protein, Domain 2"/>
    <property type="match status" value="1"/>
</dbReference>
<keyword evidence="4 7" id="KW-0067">ATP-binding</keyword>
<protein>
    <recommendedName>
        <fullName evidence="7">Asparagine--tRNA ligase</fullName>
        <ecNumber evidence="7">6.1.1.22</ecNumber>
    </recommendedName>
    <alternativeName>
        <fullName evidence="7">Asparaginyl-tRNA synthetase</fullName>
        <shortName evidence="7">AsnRS</shortName>
    </alternativeName>
</protein>
<dbReference type="KEGG" id="spib:G8759_25430"/>
<dbReference type="CDD" id="cd04318">
    <property type="entry name" value="EcAsnRS_like_N"/>
    <property type="match status" value="1"/>
</dbReference>
<dbReference type="NCBIfam" id="TIGR00457">
    <property type="entry name" value="asnS"/>
    <property type="match status" value="1"/>
</dbReference>
<dbReference type="GO" id="GO:0005524">
    <property type="term" value="F:ATP binding"/>
    <property type="evidence" value="ECO:0007669"/>
    <property type="project" value="UniProtKB-UniRule"/>
</dbReference>
<comment type="subcellular location">
    <subcellularLocation>
        <location evidence="7">Cytoplasm</location>
    </subcellularLocation>
</comment>
<evidence type="ECO:0000256" key="2">
    <source>
        <dbReference type="ARBA" id="ARBA00022598"/>
    </source>
</evidence>
<evidence type="ECO:0000256" key="6">
    <source>
        <dbReference type="ARBA" id="ARBA00023146"/>
    </source>
</evidence>
<dbReference type="InterPro" id="IPR045864">
    <property type="entry name" value="aa-tRNA-synth_II/BPL/LPL"/>
</dbReference>
<dbReference type="InterPro" id="IPR004522">
    <property type="entry name" value="Asn-tRNA-ligase"/>
</dbReference>
<evidence type="ECO:0000256" key="8">
    <source>
        <dbReference type="SAM" id="Coils"/>
    </source>
</evidence>
<evidence type="ECO:0000256" key="1">
    <source>
        <dbReference type="ARBA" id="ARBA00008226"/>
    </source>
</evidence>
<feature type="domain" description="Aminoacyl-transfer RNA synthetases class-II family profile" evidence="9">
    <location>
        <begin position="134"/>
        <end position="469"/>
    </location>
</feature>
<dbReference type="EC" id="6.1.1.22" evidence="7"/>
<name>A0A6G9ATT1_9BACT</name>
<feature type="coiled-coil region" evidence="8">
    <location>
        <begin position="274"/>
        <end position="309"/>
    </location>
</feature>
<dbReference type="InterPro" id="IPR012340">
    <property type="entry name" value="NA-bd_OB-fold"/>
</dbReference>
<dbReference type="Proteomes" id="UP000501802">
    <property type="component" value="Chromosome"/>
</dbReference>
<dbReference type="GO" id="GO:0004816">
    <property type="term" value="F:asparagine-tRNA ligase activity"/>
    <property type="evidence" value="ECO:0007669"/>
    <property type="project" value="UniProtKB-UniRule"/>
</dbReference>
<evidence type="ECO:0000256" key="5">
    <source>
        <dbReference type="ARBA" id="ARBA00022917"/>
    </source>
</evidence>
<dbReference type="GO" id="GO:0005737">
    <property type="term" value="C:cytoplasm"/>
    <property type="evidence" value="ECO:0007669"/>
    <property type="project" value="UniProtKB-SubCell"/>
</dbReference>
<dbReference type="HAMAP" id="MF_00534">
    <property type="entry name" value="Asn_tRNA_synth"/>
    <property type="match status" value="1"/>
</dbReference>
<sequence length="479" mass="54111">MSYLPIQQVLKTLPVGTDVTIKGWVRTKRESKNAVFIALNDGSTINNIQAVAEAGQLSEDTLKLITTGACIAVTGPLVESQGAGQAVEVKIVTVQVYGPADPDKYPLQPKRHSLEFLREIAHLRPRTNTFSAILRIRHALAFAVHKYFNDNGFYYLNTPIITASDAEGAGEMFRVTTLDATKPPLTEEGKVDYSQDFFGRETNLTVSGQLEGELGAMALGKIYTFGPTFRAENSNTTRHLAEFWMIEPEMAFYELEDNMNLAEDFVKTVIRYALQHCADDLAFLDNRLKEEEKTKKKEEQSELGLLEKLQFVISNEFVRLTYTEAIEILVNSKPAKKGQFQYEVSWGVDLQSEHERYLVEKHFKKPVILTNYPREIKAFYMKQDEDGKTVRAMDVLFPGIGEIIGGSQREDDFDKLVARMHEVGIEPEALWWYLDTRRFGSAPHAGFGLGFERLVLFVTGMGNIRDVIPFPRAPKTAEF</sequence>
<dbReference type="SUPFAM" id="SSF50249">
    <property type="entry name" value="Nucleic acid-binding proteins"/>
    <property type="match status" value="1"/>
</dbReference>
<evidence type="ECO:0000256" key="3">
    <source>
        <dbReference type="ARBA" id="ARBA00022741"/>
    </source>
</evidence>
<keyword evidence="8" id="KW-0175">Coiled coil</keyword>
<dbReference type="FunFam" id="3.30.930.10:FF:000016">
    <property type="entry name" value="Asparagine--tRNA ligase"/>
    <property type="match status" value="1"/>
</dbReference>
<dbReference type="AlphaFoldDB" id="A0A6G9ATT1"/>
<dbReference type="InterPro" id="IPR002312">
    <property type="entry name" value="Asp/Asn-tRNA-synth_IIb"/>
</dbReference>
<dbReference type="PANTHER" id="PTHR22594">
    <property type="entry name" value="ASPARTYL/LYSYL-TRNA SYNTHETASE"/>
    <property type="match status" value="1"/>
</dbReference>
<proteinExistence type="inferred from homology"/>
<organism evidence="10 11">
    <name type="scientific">Spirosoma aureum</name>
    <dbReference type="NCBI Taxonomy" id="2692134"/>
    <lineage>
        <taxon>Bacteria</taxon>
        <taxon>Pseudomonadati</taxon>
        <taxon>Bacteroidota</taxon>
        <taxon>Cytophagia</taxon>
        <taxon>Cytophagales</taxon>
        <taxon>Cytophagaceae</taxon>
        <taxon>Spirosoma</taxon>
    </lineage>
</organism>
<dbReference type="NCBIfam" id="NF003037">
    <property type="entry name" value="PRK03932.1"/>
    <property type="match status" value="1"/>
</dbReference>
<dbReference type="InterPro" id="IPR004364">
    <property type="entry name" value="Aa-tRNA-synt_II"/>
</dbReference>
<dbReference type="Pfam" id="PF01336">
    <property type="entry name" value="tRNA_anti-codon"/>
    <property type="match status" value="1"/>
</dbReference>
<dbReference type="Gene3D" id="2.40.50.140">
    <property type="entry name" value="Nucleic acid-binding proteins"/>
    <property type="match status" value="1"/>
</dbReference>
<gene>
    <name evidence="7 10" type="primary">asnS</name>
    <name evidence="10" type="ORF">G8759_25430</name>
</gene>
<keyword evidence="2 7" id="KW-0436">Ligase</keyword>
<dbReference type="Pfam" id="PF00152">
    <property type="entry name" value="tRNA-synt_2"/>
    <property type="match status" value="1"/>
</dbReference>
<evidence type="ECO:0000313" key="11">
    <source>
        <dbReference type="Proteomes" id="UP000501802"/>
    </source>
</evidence>